<dbReference type="AlphaFoldDB" id="Q3JMY3"/>
<dbReference type="KEGG" id="bpm:BURPS1710b_3706"/>
<sequence length="522" mass="57751">MLQCNNRFPVIGRRRDCADDGRAADARRQHRAERVGRDSADRDERRLRPGEAHVARKPREALRRRGNRLRRGREHRAEREIARLELQRDEHFVIPVARQAEPRARPRDRAEIGGLQILLAEVHAVCARVEREPPVIVDEHARVRMAAARGNGPLDLRAQRVGRGVLHAQLHGPHAAIEHALDPFGARQHRIQAEPLRARRKRRFGRGGQAEHARKACRIDGPRIAAARLVAVAPCEREHERVGRGEAAIEKRRERRDPVVGERRARRERMARRARVERGRCIVDDDRPRARRVQPRDVRGVRAGVARDGDPQVGRARLLRRRETDPRAHGRPRPRTERRANPLGGLGKLVGGRPERVGQRGAHAWLPSWCQNGMPTTGVLACALSRASIGPARYAARPASTPRANARAMISGCVACDTAVFSNTPSKPHSITWHACDGTPSPASTMSGTSGSRSRSTRSPYGFTMPLPVPIGAPHGISASQPASSRRRAITRSSVQYGSTLKPSFTSSVAASIKPTGSGCNV</sequence>
<dbReference type="HOGENOM" id="CLU_521451_0_0_4"/>
<evidence type="ECO:0000313" key="3">
    <source>
        <dbReference type="Proteomes" id="UP000002700"/>
    </source>
</evidence>
<proteinExistence type="predicted"/>
<feature type="compositionally biased region" description="Basic and acidic residues" evidence="1">
    <location>
        <begin position="18"/>
        <end position="63"/>
    </location>
</feature>
<reference evidence="2 3" key="1">
    <citation type="submission" date="2005-09" db="EMBL/GenBank/DDBJ databases">
        <authorList>
            <person name="Woods D.E."/>
            <person name="Nierman W.C."/>
        </authorList>
    </citation>
    <scope>NUCLEOTIDE SEQUENCE [LARGE SCALE GENOMIC DNA]</scope>
    <source>
        <strain evidence="2 3">1710b</strain>
    </source>
</reference>
<feature type="compositionally biased region" description="Basic residues" evidence="1">
    <location>
        <begin position="64"/>
        <end position="74"/>
    </location>
</feature>
<dbReference type="EnsemblBacteria" id="ABA48197">
    <property type="protein sequence ID" value="ABA48197"/>
    <property type="gene ID" value="BURPS1710b_3706"/>
</dbReference>
<evidence type="ECO:0000256" key="1">
    <source>
        <dbReference type="SAM" id="MobiDB-lite"/>
    </source>
</evidence>
<accession>Q3JMY3</accession>
<feature type="region of interest" description="Disordered" evidence="1">
    <location>
        <begin position="439"/>
        <end position="459"/>
    </location>
</feature>
<protein>
    <submittedName>
        <fullName evidence="2">Uncharacterized protein</fullName>
    </submittedName>
</protein>
<organism evidence="2 3">
    <name type="scientific">Burkholderia pseudomallei (strain 1710b)</name>
    <dbReference type="NCBI Taxonomy" id="320372"/>
    <lineage>
        <taxon>Bacteria</taxon>
        <taxon>Pseudomonadati</taxon>
        <taxon>Pseudomonadota</taxon>
        <taxon>Betaproteobacteria</taxon>
        <taxon>Burkholderiales</taxon>
        <taxon>Burkholderiaceae</taxon>
        <taxon>Burkholderia</taxon>
        <taxon>pseudomallei group</taxon>
    </lineage>
</organism>
<gene>
    <name evidence="2" type="ordered locus">BURPS1710b_3706</name>
</gene>
<evidence type="ECO:0000313" key="2">
    <source>
        <dbReference type="EMBL" id="ABA48197.1"/>
    </source>
</evidence>
<feature type="region of interest" description="Disordered" evidence="1">
    <location>
        <begin position="18"/>
        <end position="75"/>
    </location>
</feature>
<feature type="compositionally biased region" description="Low complexity" evidence="1">
    <location>
        <begin position="444"/>
        <end position="459"/>
    </location>
</feature>
<dbReference type="Proteomes" id="UP000002700">
    <property type="component" value="Chromosome I"/>
</dbReference>
<feature type="compositionally biased region" description="Basic and acidic residues" evidence="1">
    <location>
        <begin position="321"/>
        <end position="340"/>
    </location>
</feature>
<name>Q3JMY3_BURP1</name>
<feature type="region of interest" description="Disordered" evidence="1">
    <location>
        <begin position="315"/>
        <end position="355"/>
    </location>
</feature>
<dbReference type="EMBL" id="CP000124">
    <property type="protein sequence ID" value="ABA48197.1"/>
    <property type="molecule type" value="Genomic_DNA"/>
</dbReference>